<name>A0A6N2KI21_SALVM</name>
<reference evidence="1" key="1">
    <citation type="submission" date="2019-03" db="EMBL/GenBank/DDBJ databases">
        <authorList>
            <person name="Mank J."/>
            <person name="Almeida P."/>
        </authorList>
    </citation>
    <scope>NUCLEOTIDE SEQUENCE</scope>
    <source>
        <strain evidence="1">78183</strain>
    </source>
</reference>
<organism evidence="1">
    <name type="scientific">Salix viminalis</name>
    <name type="common">Common osier</name>
    <name type="synonym">Basket willow</name>
    <dbReference type="NCBI Taxonomy" id="40686"/>
    <lineage>
        <taxon>Eukaryota</taxon>
        <taxon>Viridiplantae</taxon>
        <taxon>Streptophyta</taxon>
        <taxon>Embryophyta</taxon>
        <taxon>Tracheophyta</taxon>
        <taxon>Spermatophyta</taxon>
        <taxon>Magnoliopsida</taxon>
        <taxon>eudicotyledons</taxon>
        <taxon>Gunneridae</taxon>
        <taxon>Pentapetalae</taxon>
        <taxon>rosids</taxon>
        <taxon>fabids</taxon>
        <taxon>Malpighiales</taxon>
        <taxon>Salicaceae</taxon>
        <taxon>Saliceae</taxon>
        <taxon>Salix</taxon>
    </lineage>
</organism>
<accession>A0A6N2KI21</accession>
<dbReference type="EMBL" id="CAADRP010000358">
    <property type="protein sequence ID" value="VFU27379.1"/>
    <property type="molecule type" value="Genomic_DNA"/>
</dbReference>
<proteinExistence type="predicted"/>
<dbReference type="AlphaFoldDB" id="A0A6N2KI21"/>
<gene>
    <name evidence="1" type="ORF">SVIM_LOCUS81573</name>
</gene>
<sequence>MNSSARCPTSLNILLDDKSSEFLKPLEIVGMLAGAWIKNATEERNVATKGDGRIDMASRDVGTADPCPANTRTKVLMNSATAALNALE</sequence>
<evidence type="ECO:0000313" key="1">
    <source>
        <dbReference type="EMBL" id="VFU27379.1"/>
    </source>
</evidence>
<protein>
    <submittedName>
        <fullName evidence="1">Uncharacterized protein</fullName>
    </submittedName>
</protein>